<feature type="region of interest" description="Disordered" evidence="1">
    <location>
        <begin position="185"/>
        <end position="240"/>
    </location>
</feature>
<feature type="region of interest" description="Disordered" evidence="1">
    <location>
        <begin position="597"/>
        <end position="645"/>
    </location>
</feature>
<dbReference type="OrthoDB" id="55141at2759"/>
<gene>
    <name evidence="3" type="ORF">PSNMU_V1.4_AUG-EV-PASAV3_0045960</name>
</gene>
<evidence type="ECO:0000313" key="4">
    <source>
        <dbReference type="Proteomes" id="UP000291116"/>
    </source>
</evidence>
<name>A0A448Z6Z2_9STRA</name>
<feature type="region of interest" description="Disordered" evidence="1">
    <location>
        <begin position="453"/>
        <end position="480"/>
    </location>
</feature>
<reference evidence="3 4" key="1">
    <citation type="submission" date="2019-01" db="EMBL/GenBank/DDBJ databases">
        <authorList>
            <person name="Ferrante I. M."/>
        </authorList>
    </citation>
    <scope>NUCLEOTIDE SEQUENCE [LARGE SCALE GENOMIC DNA]</scope>
    <source>
        <strain evidence="3 4">B856</strain>
    </source>
</reference>
<dbReference type="Proteomes" id="UP000291116">
    <property type="component" value="Unassembled WGS sequence"/>
</dbReference>
<dbReference type="Pfam" id="PF20710">
    <property type="entry name" value="DUF6824"/>
    <property type="match status" value="1"/>
</dbReference>
<feature type="compositionally biased region" description="Low complexity" evidence="1">
    <location>
        <begin position="86"/>
        <end position="103"/>
    </location>
</feature>
<protein>
    <recommendedName>
        <fullName evidence="2">DUF6824 domain-containing protein</fullName>
    </recommendedName>
</protein>
<sequence>MSNKSQSSRSQAEPYRERLSAEVEGLKKQVEQLRKHVQHGQPQPNHPHRNLAAAAAVQMHSQGGQSQHNPFGGGYGRNMQGSFNAQQLSQQQHMSQQEQQDQQEQQRRANLIASLPPSLLAGGGQDNYGGPQAPSQLGFSKDDFTSMMRGKQQSRASQLAKIMEERRKLRADLDSLERQRQQILDDPGGAASSGNFHDLQDRFGSNNPHLRSMGGSSNIHHHMGGGGPRGGPGFGGGHAVPPSIIAGARDALQRYPSAMQFPGSNNGGNVASAMASSRNHPMSENDLTPQQVMDGGSSNFGGSNIPSGRGGYPTPPSGAANNVGSNLGHLKRARGDFDVAAIKREEMEVAARRSSMNADHHSVDHFGDKRRRMMTEAALREELQKRHLDTTANFSAAAGLKPTYGGRVSSLYPPNEILLGDKQSHATDSISALSSSHRLLASQREAQNMLYYGNSMNSNGSNRSNGSPTLNSGFFDPMQHDRKLPEKKQRLSKNFVPEADTVVLGKGNIPKTNFGNLKLKGLVMDSLMEYANGERRKKIAVISKIIRWVTSRNYQTTGFVKFEDDTWWEMTERDARVKITALFRDCLHDQYRSSSSSKVKRRQELRKREITGGGSPTGSTSENDKEKEGIGIDKSKQTLTEEGNG</sequence>
<feature type="compositionally biased region" description="Polar residues" evidence="1">
    <location>
        <begin position="203"/>
        <end position="218"/>
    </location>
</feature>
<feature type="compositionally biased region" description="Polar residues" evidence="1">
    <location>
        <begin position="1"/>
        <end position="11"/>
    </location>
</feature>
<evidence type="ECO:0000256" key="1">
    <source>
        <dbReference type="SAM" id="MobiDB-lite"/>
    </source>
</evidence>
<dbReference type="AlphaFoldDB" id="A0A448Z6Z2"/>
<dbReference type="EMBL" id="CAACVS010000141">
    <property type="protein sequence ID" value="VEU37788.1"/>
    <property type="molecule type" value="Genomic_DNA"/>
</dbReference>
<feature type="compositionally biased region" description="Basic and acidic residues" evidence="1">
    <location>
        <begin position="14"/>
        <end position="34"/>
    </location>
</feature>
<proteinExistence type="predicted"/>
<feature type="compositionally biased region" description="Polar residues" evidence="1">
    <location>
        <begin position="59"/>
        <end position="69"/>
    </location>
</feature>
<feature type="compositionally biased region" description="Low complexity" evidence="1">
    <location>
        <begin position="453"/>
        <end position="467"/>
    </location>
</feature>
<accession>A0A448Z6Z2</accession>
<evidence type="ECO:0000313" key="3">
    <source>
        <dbReference type="EMBL" id="VEU37788.1"/>
    </source>
</evidence>
<feature type="domain" description="DUF6824" evidence="2">
    <location>
        <begin position="502"/>
        <end position="585"/>
    </location>
</feature>
<organism evidence="3 4">
    <name type="scientific">Pseudo-nitzschia multistriata</name>
    <dbReference type="NCBI Taxonomy" id="183589"/>
    <lineage>
        <taxon>Eukaryota</taxon>
        <taxon>Sar</taxon>
        <taxon>Stramenopiles</taxon>
        <taxon>Ochrophyta</taxon>
        <taxon>Bacillariophyta</taxon>
        <taxon>Bacillariophyceae</taxon>
        <taxon>Bacillariophycidae</taxon>
        <taxon>Bacillariales</taxon>
        <taxon>Bacillariaceae</taxon>
        <taxon>Pseudo-nitzschia</taxon>
    </lineage>
</organism>
<feature type="compositionally biased region" description="Basic and acidic residues" evidence="1">
    <location>
        <begin position="622"/>
        <end position="636"/>
    </location>
</feature>
<feature type="compositionally biased region" description="Polar residues" evidence="1">
    <location>
        <begin position="262"/>
        <end position="282"/>
    </location>
</feature>
<dbReference type="InterPro" id="IPR049227">
    <property type="entry name" value="DUF6824"/>
</dbReference>
<feature type="region of interest" description="Disordered" evidence="1">
    <location>
        <begin position="1"/>
        <end position="142"/>
    </location>
</feature>
<evidence type="ECO:0000259" key="2">
    <source>
        <dbReference type="Pfam" id="PF20710"/>
    </source>
</evidence>
<keyword evidence="4" id="KW-1185">Reference proteome</keyword>
<feature type="compositionally biased region" description="Gly residues" evidence="1">
    <location>
        <begin position="224"/>
        <end position="238"/>
    </location>
</feature>
<feature type="region of interest" description="Disordered" evidence="1">
    <location>
        <begin position="261"/>
        <end position="282"/>
    </location>
</feature>